<keyword evidence="2" id="KW-0614">Plasmid</keyword>
<gene>
    <name evidence="2" type="ORF">plasmid201_025</name>
</gene>
<feature type="region of interest" description="Disordered" evidence="1">
    <location>
        <begin position="46"/>
        <end position="92"/>
    </location>
</feature>
<feature type="compositionally biased region" description="Pro residues" evidence="1">
    <location>
        <begin position="53"/>
        <end position="62"/>
    </location>
</feature>
<evidence type="ECO:0000313" key="2">
    <source>
        <dbReference type="EMBL" id="AJW29213.1"/>
    </source>
</evidence>
<geneLocation type="plasmid" evidence="2">
    <name>201</name>
</geneLocation>
<sequence length="115" mass="11887">MLPGPFGYAERWDDKNDTYLGLAIERAANAAVVIDSDSVIIKPDVAEAHRPGPVQPGPPPVAGAPGSPEGVPPAAGPADGTPDTPAPEHKPTRFFGTVMISADRPEVVPEIRTGC</sequence>
<organism evidence="2">
    <name type="scientific">Sphingomonas sp. NS2</name>
    <dbReference type="NCBI Taxonomy" id="908605"/>
    <lineage>
        <taxon>Bacteria</taxon>
        <taxon>Pseudomonadati</taxon>
        <taxon>Pseudomonadota</taxon>
        <taxon>Alphaproteobacteria</taxon>
        <taxon>Sphingomonadales</taxon>
        <taxon>Sphingomonadaceae</taxon>
        <taxon>Sphingomonas</taxon>
    </lineage>
</organism>
<protein>
    <submittedName>
        <fullName evidence="2">Uncharacterized protein</fullName>
    </submittedName>
</protein>
<name>A0A0D4ZZ42_9SPHN</name>
<evidence type="ECO:0000256" key="1">
    <source>
        <dbReference type="SAM" id="MobiDB-lite"/>
    </source>
</evidence>
<accession>A0A0D4ZZ42</accession>
<dbReference type="AlphaFoldDB" id="A0A0D4ZZ42"/>
<reference evidence="2" key="1">
    <citation type="submission" date="2014-06" db="EMBL/GenBank/DDBJ databases">
        <title>Molecular and ecological studies on carbamate pesticide degrading bacteria isolated from agricultural soils.</title>
        <authorList>
            <person name="Kim D.-U."/>
            <person name="Ka J.-O."/>
        </authorList>
    </citation>
    <scope>NUCLEOTIDE SEQUENCE</scope>
    <source>
        <strain evidence="2">NS2</strain>
        <plasmid evidence="2">201</plasmid>
    </source>
</reference>
<proteinExistence type="predicted"/>
<dbReference type="EMBL" id="KM017070">
    <property type="protein sequence ID" value="AJW29213.1"/>
    <property type="molecule type" value="Genomic_DNA"/>
</dbReference>